<feature type="compositionally biased region" description="Acidic residues" evidence="1">
    <location>
        <begin position="1107"/>
        <end position="1118"/>
    </location>
</feature>
<feature type="region of interest" description="Disordered" evidence="1">
    <location>
        <begin position="970"/>
        <end position="999"/>
    </location>
</feature>
<feature type="compositionally biased region" description="Acidic residues" evidence="1">
    <location>
        <begin position="426"/>
        <end position="437"/>
    </location>
</feature>
<organism evidence="2 3">
    <name type="scientific">Psilocybe cf. subviscida</name>
    <dbReference type="NCBI Taxonomy" id="2480587"/>
    <lineage>
        <taxon>Eukaryota</taxon>
        <taxon>Fungi</taxon>
        <taxon>Dikarya</taxon>
        <taxon>Basidiomycota</taxon>
        <taxon>Agaricomycotina</taxon>
        <taxon>Agaricomycetes</taxon>
        <taxon>Agaricomycetidae</taxon>
        <taxon>Agaricales</taxon>
        <taxon>Agaricineae</taxon>
        <taxon>Strophariaceae</taxon>
        <taxon>Psilocybe</taxon>
    </lineage>
</organism>
<feature type="compositionally biased region" description="Polar residues" evidence="1">
    <location>
        <begin position="26"/>
        <end position="47"/>
    </location>
</feature>
<feature type="region of interest" description="Disordered" evidence="1">
    <location>
        <begin position="472"/>
        <end position="544"/>
    </location>
</feature>
<feature type="compositionally biased region" description="Pro residues" evidence="1">
    <location>
        <begin position="192"/>
        <end position="208"/>
    </location>
</feature>
<feature type="region of interest" description="Disordered" evidence="1">
    <location>
        <begin position="425"/>
        <end position="445"/>
    </location>
</feature>
<dbReference type="AlphaFoldDB" id="A0A8H5ATZ9"/>
<feature type="compositionally biased region" description="Polar residues" evidence="1">
    <location>
        <begin position="523"/>
        <end position="537"/>
    </location>
</feature>
<reference evidence="2 3" key="1">
    <citation type="journal article" date="2020" name="ISME J.">
        <title>Uncovering the hidden diversity of litter-decomposition mechanisms in mushroom-forming fungi.</title>
        <authorList>
            <person name="Floudas D."/>
            <person name="Bentzer J."/>
            <person name="Ahren D."/>
            <person name="Johansson T."/>
            <person name="Persson P."/>
            <person name="Tunlid A."/>
        </authorList>
    </citation>
    <scope>NUCLEOTIDE SEQUENCE [LARGE SCALE GENOMIC DNA]</scope>
    <source>
        <strain evidence="2 3">CBS 101986</strain>
    </source>
</reference>
<dbReference type="OrthoDB" id="2804702at2759"/>
<proteinExistence type="predicted"/>
<comment type="caution">
    <text evidence="2">The sequence shown here is derived from an EMBL/GenBank/DDBJ whole genome shotgun (WGS) entry which is preliminary data.</text>
</comment>
<feature type="region of interest" description="Disordered" evidence="1">
    <location>
        <begin position="1"/>
        <end position="117"/>
    </location>
</feature>
<evidence type="ECO:0000313" key="2">
    <source>
        <dbReference type="EMBL" id="KAF5310881.1"/>
    </source>
</evidence>
<feature type="region of interest" description="Disordered" evidence="1">
    <location>
        <begin position="717"/>
        <end position="737"/>
    </location>
</feature>
<feature type="region of interest" description="Disordered" evidence="1">
    <location>
        <begin position="621"/>
        <end position="654"/>
    </location>
</feature>
<feature type="compositionally biased region" description="Low complexity" evidence="1">
    <location>
        <begin position="811"/>
        <end position="828"/>
    </location>
</feature>
<feature type="compositionally biased region" description="Polar residues" evidence="1">
    <location>
        <begin position="764"/>
        <end position="777"/>
    </location>
</feature>
<feature type="compositionally biased region" description="Low complexity" evidence="1">
    <location>
        <begin position="864"/>
        <end position="878"/>
    </location>
</feature>
<keyword evidence="3" id="KW-1185">Reference proteome</keyword>
<feature type="compositionally biased region" description="Basic and acidic residues" evidence="1">
    <location>
        <begin position="886"/>
        <end position="899"/>
    </location>
</feature>
<feature type="compositionally biased region" description="Basic and acidic residues" evidence="1">
    <location>
        <begin position="476"/>
        <end position="488"/>
    </location>
</feature>
<feature type="compositionally biased region" description="Polar residues" evidence="1">
    <location>
        <begin position="73"/>
        <end position="89"/>
    </location>
</feature>
<accession>A0A8H5ATZ9</accession>
<protein>
    <submittedName>
        <fullName evidence="2">Uncharacterized protein</fullName>
    </submittedName>
</protein>
<feature type="region of interest" description="Disordered" evidence="1">
    <location>
        <begin position="1094"/>
        <end position="1118"/>
    </location>
</feature>
<feature type="region of interest" description="Disordered" evidence="1">
    <location>
        <begin position="808"/>
        <end position="838"/>
    </location>
</feature>
<gene>
    <name evidence="2" type="ORF">D9619_007879</name>
</gene>
<dbReference type="Proteomes" id="UP000567179">
    <property type="component" value="Unassembled WGS sequence"/>
</dbReference>
<sequence length="1118" mass="120955">MTYVGSGTRASPIAIDDSEDEVVNELYNSSNKSSPTATNRMSLQQSAKPPPPPFRTTTAQLPAQNGKRKRADSATSHAGPSNTQRSHPSLANRITHAPVESKKARKRRRKAERQAAEEARLQSINWLNNTTFAPMAPTGPLHFPLWPHAQPYFDELMAMQSAAPFLNAPPPPVYMYPYDELPYGEPLTARSPTPPPPQPPLSPPPSPPRTSDWVSSMSMASLQDHEPLPPPTQQISLPHLVQANVSGVPDEQSASMHVGRGNASAVKPAEQPQHALPPKPPAVQTIGMKPDQDPNSKHGIFHITPSTKEGGTGMKTRLLTYIPNPARTLVMEQLPKSHRGTDFINKWSRTACGALPVHVFIDGQAAKALIEFATAELARKAWASPKLGQAFSGLKPHQLKGKPREDLIKVWWYRVDGVGAGAGVGEIEEGEIEDDPTAAEHKDGVDAVLPKETKKERKARLAMEREAKRLKQLASKNERDQAEQEHADGSQLAQPDSDESTHVPSLRLVPPFHSSIAEPEEGTLSSATPTTVSNQPDATFASGYNMPTFHPLPANPMVHQAYQPHPTGFFSQQNLQTAQSSQHSLYLPSYGQAQWGSSGFEDAGLQSTASYYGPQIGASQQFHEDDHESVASSAGRSPKPHLQPAMSMSSTHAQADDLDDYEDMDVELDEVSPPPSATFVPPYQNPSFSHDDGWAGRAARLSASTNATNNLLINSQTHRSQGSRHLPYPPSKPKPLPASPAMAAVFVPRHQPGQSAIAHAGPSTEMSTTKDTVSRQGMDTAPTPSLAGLVITDPHKVSMPTALTYSVSMATPPTGSTSPSTTPTPSEPKAMKNAPTAPSFAKRALMARQKELEERITQSKLQLAATASAPPSGTSTPSQVLPKPAVEAEDKQAMEDRLRKLVLQSRKSVPKPQTPLVTRQQPEVVTPAAAPNVATTSPASDQGASSATPDFSLEDMAVSFITEAIEAVKTLPPRPPPSQSDYAASQPPPQPTTKPSLQSNIKMELAAKQKRLEEHIADTKSLMEQFSQAKTKEAKDEIMRTIREKRRLFENDSPVSANVKPSMAPVISTTSGHQNHHGVRTTTTTTQHFQITRWPGSHRNAGVLILSDEEDEDDDDES</sequence>
<feature type="region of interest" description="Disordered" evidence="1">
    <location>
        <begin position="754"/>
        <end position="788"/>
    </location>
</feature>
<feature type="compositionally biased region" description="Pro residues" evidence="1">
    <location>
        <begin position="727"/>
        <end position="737"/>
    </location>
</feature>
<evidence type="ECO:0000256" key="1">
    <source>
        <dbReference type="SAM" id="MobiDB-lite"/>
    </source>
</evidence>
<feature type="region of interest" description="Disordered" evidence="1">
    <location>
        <begin position="668"/>
        <end position="694"/>
    </location>
</feature>
<feature type="region of interest" description="Disordered" evidence="1">
    <location>
        <begin position="185"/>
        <end position="214"/>
    </location>
</feature>
<feature type="region of interest" description="Disordered" evidence="1">
    <location>
        <begin position="862"/>
        <end position="926"/>
    </location>
</feature>
<dbReference type="EMBL" id="JAACJJ010000057">
    <property type="protein sequence ID" value="KAF5310881.1"/>
    <property type="molecule type" value="Genomic_DNA"/>
</dbReference>
<name>A0A8H5ATZ9_9AGAR</name>
<evidence type="ECO:0000313" key="3">
    <source>
        <dbReference type="Proteomes" id="UP000567179"/>
    </source>
</evidence>